<dbReference type="EMBL" id="BONX01000018">
    <property type="protein sequence ID" value="GIG96190.1"/>
    <property type="molecule type" value="Genomic_DNA"/>
</dbReference>
<proteinExistence type="inferred from homology"/>
<dbReference type="SUPFAM" id="SSF51182">
    <property type="entry name" value="RmlC-like cupins"/>
    <property type="match status" value="1"/>
</dbReference>
<dbReference type="InterPro" id="IPR005708">
    <property type="entry name" value="Homogentis_dOase"/>
</dbReference>
<dbReference type="Proteomes" id="UP000621500">
    <property type="component" value="Unassembled WGS sequence"/>
</dbReference>
<evidence type="ECO:0000256" key="6">
    <source>
        <dbReference type="ARBA" id="ARBA00023004"/>
    </source>
</evidence>
<keyword evidence="10" id="KW-1185">Reference proteome</keyword>
<evidence type="ECO:0000313" key="9">
    <source>
        <dbReference type="EMBL" id="GIG96190.1"/>
    </source>
</evidence>
<dbReference type="PANTHER" id="PTHR11056">
    <property type="entry name" value="HOMOGENTISATE 1,2-DIOXYGENASE"/>
    <property type="match status" value="1"/>
</dbReference>
<protein>
    <submittedName>
        <fullName evidence="9">Homogentisate 1,2-dioxygenase</fullName>
    </submittedName>
</protein>
<evidence type="ECO:0000313" key="10">
    <source>
        <dbReference type="Proteomes" id="UP000621500"/>
    </source>
</evidence>
<evidence type="ECO:0000256" key="1">
    <source>
        <dbReference type="ARBA" id="ARBA00001962"/>
    </source>
</evidence>
<evidence type="ECO:0000259" key="7">
    <source>
        <dbReference type="Pfam" id="PF04209"/>
    </source>
</evidence>
<organism evidence="9 10">
    <name type="scientific">Plantactinospora mayteni</name>
    <dbReference type="NCBI Taxonomy" id="566021"/>
    <lineage>
        <taxon>Bacteria</taxon>
        <taxon>Bacillati</taxon>
        <taxon>Actinomycetota</taxon>
        <taxon>Actinomycetes</taxon>
        <taxon>Micromonosporales</taxon>
        <taxon>Micromonosporaceae</taxon>
        <taxon>Plantactinospora</taxon>
    </lineage>
</organism>
<name>A0ABQ4ENH5_9ACTN</name>
<evidence type="ECO:0000256" key="5">
    <source>
        <dbReference type="ARBA" id="ARBA00023002"/>
    </source>
</evidence>
<dbReference type="Gene3D" id="2.60.120.10">
    <property type="entry name" value="Jelly Rolls"/>
    <property type="match status" value="2"/>
</dbReference>
<accession>A0ABQ4ENH5</accession>
<keyword evidence="6" id="KW-0408">Iron</keyword>
<keyword evidence="5" id="KW-0560">Oxidoreductase</keyword>
<dbReference type="InterPro" id="IPR046451">
    <property type="entry name" value="HgmA_C"/>
</dbReference>
<dbReference type="Pfam" id="PF04209">
    <property type="entry name" value="HgmA_C"/>
    <property type="match status" value="1"/>
</dbReference>
<feature type="domain" description="Homogentisate 1,2-dioxygenase C-terminal" evidence="7">
    <location>
        <begin position="288"/>
        <end position="397"/>
    </location>
</feature>
<comment type="cofactor">
    <cofactor evidence="1">
        <name>Fe cation</name>
        <dbReference type="ChEBI" id="CHEBI:24875"/>
    </cofactor>
</comment>
<dbReference type="Pfam" id="PF20510">
    <property type="entry name" value="HgmA_N"/>
    <property type="match status" value="1"/>
</dbReference>
<dbReference type="InterPro" id="IPR014710">
    <property type="entry name" value="RmlC-like_jellyroll"/>
</dbReference>
<evidence type="ECO:0000256" key="4">
    <source>
        <dbReference type="ARBA" id="ARBA00022964"/>
    </source>
</evidence>
<dbReference type="CDD" id="cd02208">
    <property type="entry name" value="cupin_RmlC-like"/>
    <property type="match status" value="1"/>
</dbReference>
<gene>
    <name evidence="9" type="primary">hmgA</name>
    <name evidence="9" type="ORF">Pma05_27630</name>
</gene>
<comment type="similarity">
    <text evidence="2">Belongs to the homogentisate dioxygenase family.</text>
</comment>
<sequence length="402" mass="44959">MAGDWDKREAIMPYYRSVGEVPRKRHTQFRQPDGSLYAEELMGQEGFSSDSSLLYHRYLPTAIVAAEEFTPPAWQRVPNLPLKPRHLRTHKLDGGAGADPILGRQHLLANDDVRISYVVADQPSPLYRNAIGDECLYVESGAARVETSFGVLGVTAGDYVIIPTSVVYRIVPVAPEPLRMLAMEASGHIGPPKRYLSVRGQFLEHSPYCERDVRGPEAPLLVEETDVEVYVQHRRGWTRHVYANHPFDVVGWDGHLYPWAFSIHDFEPITGRIHQPPPVHQTFQGPNFVICSFVPRKVDYHPLAIPVPYNHHNVDSDEMLFYTGGNYEARRGSGIEQGSISLHPAGFTHGPQPGAPERAIGAERFDELAVMVDTFRPLDLCGPALSCEDTGYAWTWSGRTTG</sequence>
<keyword evidence="4" id="KW-0223">Dioxygenase</keyword>
<dbReference type="PANTHER" id="PTHR11056:SF0">
    <property type="entry name" value="HOMOGENTISATE 1,2-DIOXYGENASE"/>
    <property type="match status" value="1"/>
</dbReference>
<evidence type="ECO:0000259" key="8">
    <source>
        <dbReference type="Pfam" id="PF20510"/>
    </source>
</evidence>
<dbReference type="InterPro" id="IPR011051">
    <property type="entry name" value="RmlC_Cupin_sf"/>
</dbReference>
<dbReference type="InterPro" id="IPR046452">
    <property type="entry name" value="HgmA_N"/>
</dbReference>
<comment type="caution">
    <text evidence="9">The sequence shown here is derived from an EMBL/GenBank/DDBJ whole genome shotgun (WGS) entry which is preliminary data.</text>
</comment>
<feature type="domain" description="Homogentisate 1,2-dioxygenase N-terminal" evidence="8">
    <location>
        <begin position="124"/>
        <end position="261"/>
    </location>
</feature>
<keyword evidence="3" id="KW-0479">Metal-binding</keyword>
<reference evidence="9 10" key="1">
    <citation type="submission" date="2021-01" db="EMBL/GenBank/DDBJ databases">
        <title>Whole genome shotgun sequence of Plantactinospora mayteni NBRC 109088.</title>
        <authorList>
            <person name="Komaki H."/>
            <person name="Tamura T."/>
        </authorList>
    </citation>
    <scope>NUCLEOTIDE SEQUENCE [LARGE SCALE GENOMIC DNA]</scope>
    <source>
        <strain evidence="9 10">NBRC 109088</strain>
    </source>
</reference>
<evidence type="ECO:0000256" key="3">
    <source>
        <dbReference type="ARBA" id="ARBA00022723"/>
    </source>
</evidence>
<evidence type="ECO:0000256" key="2">
    <source>
        <dbReference type="ARBA" id="ARBA00007757"/>
    </source>
</evidence>